<organism evidence="10 11">
    <name type="scientific">Rubidibacter lacunae KORDI 51-2</name>
    <dbReference type="NCBI Taxonomy" id="582515"/>
    <lineage>
        <taxon>Bacteria</taxon>
        <taxon>Bacillati</taxon>
        <taxon>Cyanobacteriota</taxon>
        <taxon>Cyanophyceae</taxon>
        <taxon>Oscillatoriophycideae</taxon>
        <taxon>Chroococcales</taxon>
        <taxon>Aphanothecaceae</taxon>
        <taxon>Rubidibacter</taxon>
    </lineage>
</organism>
<dbReference type="InterPro" id="IPR036950">
    <property type="entry name" value="PBP_transglycosylase"/>
</dbReference>
<dbReference type="GO" id="GO:0008658">
    <property type="term" value="F:penicillin binding"/>
    <property type="evidence" value="ECO:0007669"/>
    <property type="project" value="InterPro"/>
</dbReference>
<comment type="caution">
    <text evidence="10">The sequence shown here is derived from an EMBL/GenBank/DDBJ whole genome shotgun (WGS) entry which is preliminary data.</text>
</comment>
<comment type="catalytic activity">
    <reaction evidence="8">
        <text>[GlcNAc-(1-&gt;4)-Mur2Ac(oyl-L-Ala-gamma-D-Glu-L-Lys-D-Ala-D-Ala)](n)-di-trans,octa-cis-undecaprenyl diphosphate + beta-D-GlcNAc-(1-&gt;4)-Mur2Ac(oyl-L-Ala-gamma-D-Glu-L-Lys-D-Ala-D-Ala)-di-trans,octa-cis-undecaprenyl diphosphate = [GlcNAc-(1-&gt;4)-Mur2Ac(oyl-L-Ala-gamma-D-Glu-L-Lys-D-Ala-D-Ala)](n+1)-di-trans,octa-cis-undecaprenyl diphosphate + di-trans,octa-cis-undecaprenyl diphosphate + H(+)</text>
        <dbReference type="Rhea" id="RHEA:23708"/>
        <dbReference type="Rhea" id="RHEA-COMP:9602"/>
        <dbReference type="Rhea" id="RHEA-COMP:9603"/>
        <dbReference type="ChEBI" id="CHEBI:15378"/>
        <dbReference type="ChEBI" id="CHEBI:58405"/>
        <dbReference type="ChEBI" id="CHEBI:60033"/>
        <dbReference type="ChEBI" id="CHEBI:78435"/>
        <dbReference type="EC" id="2.4.99.28"/>
    </reaction>
</comment>
<dbReference type="InterPro" id="IPR001460">
    <property type="entry name" value="PCN-bd_Tpept"/>
</dbReference>
<proteinExistence type="predicted"/>
<dbReference type="EMBL" id="ASSJ01000083">
    <property type="protein sequence ID" value="ERN39996.1"/>
    <property type="molecule type" value="Genomic_DNA"/>
</dbReference>
<keyword evidence="1 10" id="KW-0121">Carboxypeptidase</keyword>
<dbReference type="Pfam" id="PF00498">
    <property type="entry name" value="FHA"/>
    <property type="match status" value="1"/>
</dbReference>
<dbReference type="SUPFAM" id="SSF53955">
    <property type="entry name" value="Lysozyme-like"/>
    <property type="match status" value="1"/>
</dbReference>
<reference evidence="10 11" key="1">
    <citation type="submission" date="2013-05" db="EMBL/GenBank/DDBJ databases">
        <title>Draft genome sequence of Rubidibacter lacunae KORDI 51-2.</title>
        <authorList>
            <person name="Choi D.H."/>
            <person name="Noh J.H."/>
            <person name="Kwon K.-K."/>
            <person name="Lee J.-H."/>
            <person name="Ryu J.-Y."/>
        </authorList>
    </citation>
    <scope>NUCLEOTIDE SEQUENCE [LARGE SCALE GENOMIC DNA]</scope>
    <source>
        <strain evidence="10 11">KORDI 51-2</strain>
    </source>
</reference>
<dbReference type="InterPro" id="IPR000253">
    <property type="entry name" value="FHA_dom"/>
</dbReference>
<keyword evidence="4" id="KW-0808">Transferase</keyword>
<dbReference type="GO" id="GO:0030288">
    <property type="term" value="C:outer membrane-bounded periplasmic space"/>
    <property type="evidence" value="ECO:0007669"/>
    <property type="project" value="TreeGrafter"/>
</dbReference>
<evidence type="ECO:0000256" key="2">
    <source>
        <dbReference type="ARBA" id="ARBA00022670"/>
    </source>
</evidence>
<dbReference type="GO" id="GO:0008955">
    <property type="term" value="F:peptidoglycan glycosyltransferase activity"/>
    <property type="evidence" value="ECO:0007669"/>
    <property type="project" value="UniProtKB-EC"/>
</dbReference>
<dbReference type="PROSITE" id="PS50006">
    <property type="entry name" value="FHA_DOMAIN"/>
    <property type="match status" value="1"/>
</dbReference>
<dbReference type="GO" id="GO:0006508">
    <property type="term" value="P:proteolysis"/>
    <property type="evidence" value="ECO:0007669"/>
    <property type="project" value="UniProtKB-KW"/>
</dbReference>
<evidence type="ECO:0000256" key="4">
    <source>
        <dbReference type="ARBA" id="ARBA00022679"/>
    </source>
</evidence>
<evidence type="ECO:0000256" key="3">
    <source>
        <dbReference type="ARBA" id="ARBA00022676"/>
    </source>
</evidence>
<evidence type="ECO:0000256" key="8">
    <source>
        <dbReference type="ARBA" id="ARBA00049902"/>
    </source>
</evidence>
<evidence type="ECO:0000259" key="9">
    <source>
        <dbReference type="PROSITE" id="PS50006"/>
    </source>
</evidence>
<dbReference type="SMART" id="SM00240">
    <property type="entry name" value="FHA"/>
    <property type="match status" value="1"/>
</dbReference>
<feature type="domain" description="FHA" evidence="9">
    <location>
        <begin position="58"/>
        <end position="111"/>
    </location>
</feature>
<comment type="catalytic activity">
    <reaction evidence="7">
        <text>Preferential cleavage: (Ac)2-L-Lys-D-Ala-|-D-Ala. Also transpeptidation of peptidyl-alanyl moieties that are N-acyl substituents of D-alanine.</text>
        <dbReference type="EC" id="3.4.16.4"/>
    </reaction>
</comment>
<dbReference type="InterPro" id="IPR001264">
    <property type="entry name" value="Glyco_trans_51"/>
</dbReference>
<evidence type="ECO:0000256" key="5">
    <source>
        <dbReference type="ARBA" id="ARBA00022801"/>
    </source>
</evidence>
<dbReference type="eggNOG" id="COG0744">
    <property type="taxonomic scope" value="Bacteria"/>
</dbReference>
<evidence type="ECO:0000313" key="11">
    <source>
        <dbReference type="Proteomes" id="UP000016960"/>
    </source>
</evidence>
<dbReference type="STRING" id="582515.KR51_00035980"/>
<dbReference type="GO" id="GO:0009002">
    <property type="term" value="F:serine-type D-Ala-D-Ala carboxypeptidase activity"/>
    <property type="evidence" value="ECO:0007669"/>
    <property type="project" value="UniProtKB-EC"/>
</dbReference>
<protein>
    <submittedName>
        <fullName evidence="10">Membrane carboxypeptidase (Penicillin-binding protein)</fullName>
    </submittedName>
</protein>
<dbReference type="PANTHER" id="PTHR32282:SF31">
    <property type="entry name" value="PEPTIDOGLYCAN GLYCOSYLTRANSFERASE"/>
    <property type="match status" value="1"/>
</dbReference>
<keyword evidence="5" id="KW-0378">Hydrolase</keyword>
<name>U5DEE9_9CHRO</name>
<dbReference type="InParanoid" id="U5DEE9"/>
<dbReference type="RefSeq" id="WP_022609220.1">
    <property type="nucleotide sequence ID" value="NZ_ASSJ01000083.1"/>
</dbReference>
<evidence type="ECO:0000313" key="10">
    <source>
        <dbReference type="EMBL" id="ERN39996.1"/>
    </source>
</evidence>
<evidence type="ECO:0000256" key="7">
    <source>
        <dbReference type="ARBA" id="ARBA00034000"/>
    </source>
</evidence>
<dbReference type="Gene3D" id="3.40.710.10">
    <property type="entry name" value="DD-peptidase/beta-lactamase superfamily"/>
    <property type="match status" value="1"/>
</dbReference>
<dbReference type="InterPro" id="IPR023346">
    <property type="entry name" value="Lysozyme-like_dom_sf"/>
</dbReference>
<dbReference type="InterPro" id="IPR012338">
    <property type="entry name" value="Beta-lactam/transpept-like"/>
</dbReference>
<dbReference type="AlphaFoldDB" id="U5DEE9"/>
<dbReference type="SUPFAM" id="SSF56601">
    <property type="entry name" value="beta-lactamase/transpeptidase-like"/>
    <property type="match status" value="1"/>
</dbReference>
<dbReference type="SUPFAM" id="SSF49879">
    <property type="entry name" value="SMAD/FHA domain"/>
    <property type="match status" value="1"/>
</dbReference>
<keyword evidence="6" id="KW-0511">Multifunctional enzyme</keyword>
<evidence type="ECO:0000256" key="1">
    <source>
        <dbReference type="ARBA" id="ARBA00022645"/>
    </source>
</evidence>
<sequence>MTDRPTFGQYVTQAFQTIQAKLSPQILHLKPGARVPELRVKAPDADAPATYPLLGDRYVLGRSARECDIVVRNPLVSTVHLTLTRDLQRRERFVLTDEGSKNGTFHGKRQIEMLELCHGDRLTLGPPEVETTVEVSFHFPPPLWRRGLRYGCYAAIAGVGILSAIVVVRLSRVPVRPLPAGGRGPVVVYARDGQTPLQPELGNRVHRELPRLQDFSPYLPAAVLASEDTRYYWHFGVDPYGIARALWVNITGGRQGASTITQQLARSLFPEYVGRQDTLGRKWRELEVALKLEFFYSKDELLKVYLNRAFLGVDNYGFEDAAQFYFEKSAADLTLNEAATLVAILPAPNSYNPVQDYDTAVQLRARVLERMVAMGAIAPEEATRARRSRIDVSPRARERFTSTIAPYYYAYVLQELQLLLGSDLADEGNFIVETAADLKVQDAAEAALQQAIAARGAQYGYGQGAIVTLDSRTGAALAIVGGKDFAQSQFNRATQAQRQPGSTFKAVVYAAALEMGISPGRTFSCTPLRWMGQSYNGCDRTRDDADMYRGFAHSENVVALRIAQQVGLDAVVQMARDLGIASELNTSPGLVLGESEVNVLELTGAYAPFANGGTWHRPHAIQRIRDGSDCTDVEEWRTCRTIYAFVTERESRRVLEPAIAAWMGELLRGVVRWGTGTNARGVADAAGKTGTTDNGVDLWFVGFAPQQPLVTGIWLGNDDNSPTRASSSQAALLWSEYMQKILPISVSGARP</sequence>
<dbReference type="InterPro" id="IPR008984">
    <property type="entry name" value="SMAD_FHA_dom_sf"/>
</dbReference>
<keyword evidence="2" id="KW-0645">Protease</keyword>
<dbReference type="Gene3D" id="1.10.3810.10">
    <property type="entry name" value="Biosynthetic peptidoglycan transglycosylase-like"/>
    <property type="match status" value="1"/>
</dbReference>
<dbReference type="InterPro" id="IPR050396">
    <property type="entry name" value="Glycosyltr_51/Transpeptidase"/>
</dbReference>
<dbReference type="PATRIC" id="fig|582515.4.peg.4046"/>
<dbReference type="Proteomes" id="UP000016960">
    <property type="component" value="Unassembled WGS sequence"/>
</dbReference>
<dbReference type="Gene3D" id="2.60.200.20">
    <property type="match status" value="1"/>
</dbReference>
<accession>U5DEE9</accession>
<gene>
    <name evidence="10" type="ORF">KR51_00035980</name>
</gene>
<evidence type="ECO:0000256" key="6">
    <source>
        <dbReference type="ARBA" id="ARBA00023268"/>
    </source>
</evidence>
<dbReference type="Pfam" id="PF00905">
    <property type="entry name" value="Transpeptidase"/>
    <property type="match status" value="1"/>
</dbReference>
<dbReference type="Pfam" id="PF00912">
    <property type="entry name" value="Transgly"/>
    <property type="match status" value="1"/>
</dbReference>
<dbReference type="OrthoDB" id="9766909at2"/>
<dbReference type="PANTHER" id="PTHR32282">
    <property type="entry name" value="BINDING PROTEIN TRANSPEPTIDASE, PUTATIVE-RELATED"/>
    <property type="match status" value="1"/>
</dbReference>
<keyword evidence="3" id="KW-0328">Glycosyltransferase</keyword>
<keyword evidence="11" id="KW-1185">Reference proteome</keyword>
<dbReference type="GO" id="GO:0009252">
    <property type="term" value="P:peptidoglycan biosynthetic process"/>
    <property type="evidence" value="ECO:0007669"/>
    <property type="project" value="TreeGrafter"/>
</dbReference>
<dbReference type="CDD" id="cd00060">
    <property type="entry name" value="FHA"/>
    <property type="match status" value="1"/>
</dbReference>